<gene>
    <name evidence="7" type="ORF">LSUE1_G009943</name>
</gene>
<proteinExistence type="predicted"/>
<evidence type="ECO:0000256" key="6">
    <source>
        <dbReference type="SAM" id="Phobius"/>
    </source>
</evidence>
<keyword evidence="4 6" id="KW-1133">Transmembrane helix</keyword>
<keyword evidence="3 6" id="KW-0812">Transmembrane</keyword>
<sequence>MGPCASLFEQGGVGGIHAGLRLPSREVACLIAFTGPIYALIGPDAAVHIPEEVPDASRIVPLAMVSTLVINGVTGLAMAITYAYCLGPLDAATEPETISNVATASRQMFAFARDRGIPFARFFSHICPGLDVPLNAILISALFTALLSLINLGSTVAFKAILAIGVVALLKSYITSIGYILLKRIRGEELLPRRWSLGVPLGWFCNIVGWAYVIVAFIFAFFPISNHPSAVSMNWASAVYGGVAIVATAYYFLYARRLYIPPLSRLA</sequence>
<feature type="transmembrane region" description="Helical" evidence="6">
    <location>
        <begin position="156"/>
        <end position="182"/>
    </location>
</feature>
<evidence type="ECO:0000256" key="3">
    <source>
        <dbReference type="ARBA" id="ARBA00022692"/>
    </source>
</evidence>
<dbReference type="PANTHER" id="PTHR45649">
    <property type="entry name" value="AMINO-ACID PERMEASE BAT1"/>
    <property type="match status" value="1"/>
</dbReference>
<comment type="caution">
    <text evidence="7">The sequence shown here is derived from an EMBL/GenBank/DDBJ whole genome shotgun (WGS) entry which is preliminary data.</text>
</comment>
<dbReference type="InterPro" id="IPR002293">
    <property type="entry name" value="AA/rel_permease1"/>
</dbReference>
<dbReference type="Pfam" id="PF13520">
    <property type="entry name" value="AA_permease_2"/>
    <property type="match status" value="1"/>
</dbReference>
<evidence type="ECO:0000256" key="2">
    <source>
        <dbReference type="ARBA" id="ARBA00022448"/>
    </source>
</evidence>
<organism evidence="7 8">
    <name type="scientific">Lachnellula suecica</name>
    <dbReference type="NCBI Taxonomy" id="602035"/>
    <lineage>
        <taxon>Eukaryota</taxon>
        <taxon>Fungi</taxon>
        <taxon>Dikarya</taxon>
        <taxon>Ascomycota</taxon>
        <taxon>Pezizomycotina</taxon>
        <taxon>Leotiomycetes</taxon>
        <taxon>Helotiales</taxon>
        <taxon>Lachnaceae</taxon>
        <taxon>Lachnellula</taxon>
    </lineage>
</organism>
<accession>A0A8T9BT95</accession>
<protein>
    <submittedName>
        <fullName evidence="7">Putative amino-acid permease</fullName>
    </submittedName>
</protein>
<feature type="transmembrane region" description="Helical" evidence="6">
    <location>
        <begin position="235"/>
        <end position="255"/>
    </location>
</feature>
<evidence type="ECO:0000256" key="1">
    <source>
        <dbReference type="ARBA" id="ARBA00004141"/>
    </source>
</evidence>
<keyword evidence="5 6" id="KW-0472">Membrane</keyword>
<feature type="transmembrane region" description="Helical" evidence="6">
    <location>
        <begin position="203"/>
        <end position="223"/>
    </location>
</feature>
<feature type="transmembrane region" description="Helical" evidence="6">
    <location>
        <begin position="132"/>
        <end position="150"/>
    </location>
</feature>
<dbReference type="EMBL" id="QGMK01002230">
    <property type="protein sequence ID" value="TVY59694.1"/>
    <property type="molecule type" value="Genomic_DNA"/>
</dbReference>
<name>A0A8T9BT95_9HELO</name>
<evidence type="ECO:0000313" key="8">
    <source>
        <dbReference type="Proteomes" id="UP000469558"/>
    </source>
</evidence>
<dbReference type="GO" id="GO:0016020">
    <property type="term" value="C:membrane"/>
    <property type="evidence" value="ECO:0007669"/>
    <property type="project" value="UniProtKB-SubCell"/>
</dbReference>
<keyword evidence="2" id="KW-0813">Transport</keyword>
<keyword evidence="8" id="KW-1185">Reference proteome</keyword>
<dbReference type="GO" id="GO:0022857">
    <property type="term" value="F:transmembrane transporter activity"/>
    <property type="evidence" value="ECO:0007669"/>
    <property type="project" value="InterPro"/>
</dbReference>
<evidence type="ECO:0000313" key="7">
    <source>
        <dbReference type="EMBL" id="TVY59694.1"/>
    </source>
</evidence>
<evidence type="ECO:0000256" key="5">
    <source>
        <dbReference type="ARBA" id="ARBA00023136"/>
    </source>
</evidence>
<comment type="subcellular location">
    <subcellularLocation>
        <location evidence="1">Membrane</location>
        <topology evidence="1">Multi-pass membrane protein</topology>
    </subcellularLocation>
</comment>
<dbReference type="OrthoDB" id="3257095at2759"/>
<evidence type="ECO:0000256" key="4">
    <source>
        <dbReference type="ARBA" id="ARBA00022989"/>
    </source>
</evidence>
<dbReference type="Proteomes" id="UP000469558">
    <property type="component" value="Unassembled WGS sequence"/>
</dbReference>
<reference evidence="7 8" key="1">
    <citation type="submission" date="2018-05" db="EMBL/GenBank/DDBJ databases">
        <title>Genome sequencing and assembly of the regulated plant pathogen Lachnellula willkommii and related sister species for the development of diagnostic species identification markers.</title>
        <authorList>
            <person name="Giroux E."/>
            <person name="Bilodeau G."/>
        </authorList>
    </citation>
    <scope>NUCLEOTIDE SEQUENCE [LARGE SCALE GENOMIC DNA]</scope>
    <source>
        <strain evidence="7 8">CBS 268.59</strain>
    </source>
</reference>
<dbReference type="AlphaFoldDB" id="A0A8T9BT95"/>
<dbReference type="PANTHER" id="PTHR45649:SF14">
    <property type="entry name" value="GABA PERMEASE"/>
    <property type="match status" value="1"/>
</dbReference>
<dbReference type="Gene3D" id="1.20.1740.10">
    <property type="entry name" value="Amino acid/polyamine transporter I"/>
    <property type="match status" value="1"/>
</dbReference>